<keyword evidence="5" id="KW-0677">Repeat</keyword>
<evidence type="ECO:0000256" key="2">
    <source>
        <dbReference type="ARBA" id="ARBA00022512"/>
    </source>
</evidence>
<dbReference type="Proteomes" id="UP000447873">
    <property type="component" value="Unassembled WGS sequence"/>
</dbReference>
<feature type="compositionally biased region" description="Low complexity" evidence="7">
    <location>
        <begin position="182"/>
        <end position="192"/>
    </location>
</feature>
<evidence type="ECO:0000256" key="1">
    <source>
        <dbReference type="ARBA" id="ARBA00004191"/>
    </source>
</evidence>
<evidence type="ECO:0000256" key="6">
    <source>
        <dbReference type="ARBA" id="ARBA00038219"/>
    </source>
</evidence>
<feature type="compositionally biased region" description="Low complexity" evidence="7">
    <location>
        <begin position="78"/>
        <end position="110"/>
    </location>
</feature>
<evidence type="ECO:0000256" key="7">
    <source>
        <dbReference type="SAM" id="MobiDB-lite"/>
    </source>
</evidence>
<keyword evidence="3" id="KW-0964">Secreted</keyword>
<feature type="region of interest" description="Disordered" evidence="7">
    <location>
        <begin position="320"/>
        <end position="357"/>
    </location>
</feature>
<dbReference type="Pfam" id="PF22799">
    <property type="entry name" value="PIR1-like_C"/>
    <property type="match status" value="1"/>
</dbReference>
<feature type="domain" description="Cell wall mannoprotein PIR1-like C-terminal" evidence="8">
    <location>
        <begin position="497"/>
        <end position="570"/>
    </location>
</feature>
<dbReference type="GO" id="GO:0009277">
    <property type="term" value="C:fungal-type cell wall"/>
    <property type="evidence" value="ECO:0007669"/>
    <property type="project" value="TreeGrafter"/>
</dbReference>
<sequence>MAAAIASPLAEPPAKPKGSSDPPPTAPPSVAAPPAVAPPAAAPPAAAPPVVAPPAVAPPAGATPEKGTPPADAKPEKGSGSAAPPAGATPEKGAGTGTGATPPKGSGPPADAKPEKGSGSAAPPAGATPEKGTPPADAKPEKGAGPGAPPAGATPEKGTGTGTGATPPKGSGPPADAKPEKGSGSAAPPAGATPEKGTGSGTPPAGAKPDKGAGSGAPPAGATPEKGAPPAGAKPEKGTGTGATPPKGSGPPPAGTTPEKGIGSGVTEKIAPPGSPPAQCNMAYNGKFGIAVQNITVKKLNSMPAAPIVILPVPAAARPALSPAETPPPPPAAVGQDPPPPDQVAAPPTQSTRTHTQTVTVRRTVVGQEMKQSVYMISQIGDGQLQAPTNAVVLERTTFAPPPAAETPGSPKTIVPGSLVGEIGDGQIQAPAAPNPAAATPAGNTPLKPAAAAAAPPMAGMSGMEMKRNVDVPFENPAAQFVSCITKGTLNMTLEGGVLKDDKGRTGYIASNYQFQFDSPPQSGSIYTAGFSVCSNGSLALGGSTTWYQCRSGDFYNLYDRWWAPQCNPVTINAVMLKQC</sequence>
<dbReference type="GO" id="GO:0005199">
    <property type="term" value="F:structural constituent of cell wall"/>
    <property type="evidence" value="ECO:0007669"/>
    <property type="project" value="InterPro"/>
</dbReference>
<reference evidence="9 10" key="1">
    <citation type="submission" date="2018-12" db="EMBL/GenBank/DDBJ databases">
        <title>Venturia inaequalis Genome Resource.</title>
        <authorList>
            <person name="Lichtner F.J."/>
        </authorList>
    </citation>
    <scope>NUCLEOTIDE SEQUENCE [LARGE SCALE GENOMIC DNA]</scope>
    <source>
        <strain evidence="9 10">120213</strain>
    </source>
</reference>
<feature type="region of interest" description="Disordered" evidence="7">
    <location>
        <begin position="429"/>
        <end position="450"/>
    </location>
</feature>
<feature type="compositionally biased region" description="Low complexity" evidence="7">
    <location>
        <begin position="117"/>
        <end position="127"/>
    </location>
</feature>
<dbReference type="InterPro" id="IPR054508">
    <property type="entry name" value="PIR1-like_C"/>
</dbReference>
<feature type="compositionally biased region" description="Low complexity" evidence="7">
    <location>
        <begin position="430"/>
        <end position="450"/>
    </location>
</feature>
<evidence type="ECO:0000313" key="10">
    <source>
        <dbReference type="Proteomes" id="UP000447873"/>
    </source>
</evidence>
<dbReference type="InterPro" id="IPR051153">
    <property type="entry name" value="Yeast_CWMannoprotein_PIR"/>
</dbReference>
<evidence type="ECO:0000259" key="8">
    <source>
        <dbReference type="Pfam" id="PF22799"/>
    </source>
</evidence>
<dbReference type="AlphaFoldDB" id="A0A8H3UGF7"/>
<proteinExistence type="inferred from homology"/>
<dbReference type="GO" id="GO:0031505">
    <property type="term" value="P:fungal-type cell wall organization"/>
    <property type="evidence" value="ECO:0007669"/>
    <property type="project" value="UniProtKB-ARBA"/>
</dbReference>
<keyword evidence="2" id="KW-0134">Cell wall</keyword>
<dbReference type="Pfam" id="PF00399">
    <property type="entry name" value="PIR"/>
    <property type="match status" value="1"/>
</dbReference>
<feature type="compositionally biased region" description="Low complexity" evidence="7">
    <location>
        <begin position="216"/>
        <end position="233"/>
    </location>
</feature>
<evidence type="ECO:0000256" key="4">
    <source>
        <dbReference type="ARBA" id="ARBA00022729"/>
    </source>
</evidence>
<feature type="compositionally biased region" description="Pro residues" evidence="7">
    <location>
        <begin position="325"/>
        <end position="342"/>
    </location>
</feature>
<evidence type="ECO:0000256" key="3">
    <source>
        <dbReference type="ARBA" id="ARBA00022525"/>
    </source>
</evidence>
<dbReference type="PANTHER" id="PTHR47254">
    <property type="entry name" value="CELL WALL MANNOPROTEIN CIS3-RELATED"/>
    <property type="match status" value="1"/>
</dbReference>
<feature type="region of interest" description="Disordered" evidence="7">
    <location>
        <begin position="1"/>
        <end position="278"/>
    </location>
</feature>
<evidence type="ECO:0000256" key="5">
    <source>
        <dbReference type="ARBA" id="ARBA00022737"/>
    </source>
</evidence>
<accession>A0A8H3UGF7</accession>
<comment type="subcellular location">
    <subcellularLocation>
        <location evidence="1">Secreted</location>
        <location evidence="1">Cell wall</location>
    </subcellularLocation>
</comment>
<gene>
    <name evidence="9" type="ORF">EG328_007039</name>
</gene>
<comment type="caution">
    <text evidence="9">The sequence shown here is derived from an EMBL/GenBank/DDBJ whole genome shotgun (WGS) entry which is preliminary data.</text>
</comment>
<dbReference type="PROSITE" id="PS50256">
    <property type="entry name" value="PIR_REPEAT_2"/>
    <property type="match status" value="1"/>
</dbReference>
<keyword evidence="4" id="KW-0732">Signal</keyword>
<comment type="similarity">
    <text evidence="6">Belongs to the PIR protein family.</text>
</comment>
<evidence type="ECO:0000313" key="9">
    <source>
        <dbReference type="EMBL" id="KAE9969150.1"/>
    </source>
</evidence>
<feature type="compositionally biased region" description="Pro residues" evidence="7">
    <location>
        <begin position="10"/>
        <end position="57"/>
    </location>
</feature>
<name>A0A8H3UGF7_VENIN</name>
<dbReference type="EMBL" id="WNWS01000377">
    <property type="protein sequence ID" value="KAE9969150.1"/>
    <property type="molecule type" value="Genomic_DNA"/>
</dbReference>
<feature type="compositionally biased region" description="Low complexity" evidence="7">
    <location>
        <begin position="150"/>
        <end position="175"/>
    </location>
</feature>
<organism evidence="9 10">
    <name type="scientific">Venturia inaequalis</name>
    <name type="common">Apple scab fungus</name>
    <dbReference type="NCBI Taxonomy" id="5025"/>
    <lineage>
        <taxon>Eukaryota</taxon>
        <taxon>Fungi</taxon>
        <taxon>Dikarya</taxon>
        <taxon>Ascomycota</taxon>
        <taxon>Pezizomycotina</taxon>
        <taxon>Dothideomycetes</taxon>
        <taxon>Pleosporomycetidae</taxon>
        <taxon>Venturiales</taxon>
        <taxon>Venturiaceae</taxon>
        <taxon>Venturia</taxon>
    </lineage>
</organism>
<protein>
    <recommendedName>
        <fullName evidence="8">Cell wall mannoprotein PIR1-like C-terminal domain-containing protein</fullName>
    </recommendedName>
</protein>
<feature type="compositionally biased region" description="Low complexity" evidence="7">
    <location>
        <begin position="343"/>
        <end position="357"/>
    </location>
</feature>
<dbReference type="InterPro" id="IPR000420">
    <property type="entry name" value="Yeast_PIR_rpt"/>
</dbReference>
<dbReference type="PANTHER" id="PTHR47254:SF1">
    <property type="entry name" value="CELL WALL MANNOPROTEIN CIS3-RELATED"/>
    <property type="match status" value="1"/>
</dbReference>